<keyword evidence="6" id="KW-0217">Developmental protein</keyword>
<keyword evidence="7" id="KW-0812">Transmembrane</keyword>
<evidence type="ECO:0000256" key="7">
    <source>
        <dbReference type="SAM" id="Phobius"/>
    </source>
</evidence>
<proteinExistence type="evidence at transcript level"/>
<organism evidence="8">
    <name type="scientific">Zea mays</name>
    <name type="common">Maize</name>
    <dbReference type="NCBI Taxonomy" id="4577"/>
    <lineage>
        <taxon>Eukaryota</taxon>
        <taxon>Viridiplantae</taxon>
        <taxon>Streptophyta</taxon>
        <taxon>Embryophyta</taxon>
        <taxon>Tracheophyta</taxon>
        <taxon>Spermatophyta</taxon>
        <taxon>Magnoliopsida</taxon>
        <taxon>Liliopsida</taxon>
        <taxon>Poales</taxon>
        <taxon>Poaceae</taxon>
        <taxon>PACMAD clade</taxon>
        <taxon>Panicoideae</taxon>
        <taxon>Andropogonodae</taxon>
        <taxon>Andropogoneae</taxon>
        <taxon>Tripsacinae</taxon>
        <taxon>Zea</taxon>
    </lineage>
</organism>
<comment type="function">
    <text evidence="6">Controls stomatal patterning.</text>
</comment>
<evidence type="ECO:0000256" key="4">
    <source>
        <dbReference type="ARBA" id="ARBA00022729"/>
    </source>
</evidence>
<evidence type="ECO:0000256" key="1">
    <source>
        <dbReference type="ARBA" id="ARBA00004613"/>
    </source>
</evidence>
<evidence type="ECO:0000256" key="6">
    <source>
        <dbReference type="RuleBase" id="RU367102"/>
    </source>
</evidence>
<name>B6U702_MAIZE</name>
<comment type="similarity">
    <text evidence="2 6">Belongs to the plant cysteine rich small secretory peptide family. Epidermal patterning factor subfamily.</text>
</comment>
<dbReference type="Pfam" id="PF17181">
    <property type="entry name" value="EPF"/>
    <property type="match status" value="1"/>
</dbReference>
<feature type="transmembrane region" description="Helical" evidence="7">
    <location>
        <begin position="20"/>
        <end position="44"/>
    </location>
</feature>
<keyword evidence="4" id="KW-0732">Signal</keyword>
<dbReference type="GO" id="GO:0010052">
    <property type="term" value="P:guard cell differentiation"/>
    <property type="evidence" value="ECO:0007669"/>
    <property type="project" value="UniProtKB-UniRule"/>
</dbReference>
<dbReference type="GO" id="GO:0005576">
    <property type="term" value="C:extracellular region"/>
    <property type="evidence" value="ECO:0007669"/>
    <property type="project" value="UniProtKB-SubCell"/>
</dbReference>
<evidence type="ECO:0000313" key="8">
    <source>
        <dbReference type="EMBL" id="ACG45135.1"/>
    </source>
</evidence>
<accession>B6U702</accession>
<evidence type="ECO:0000256" key="2">
    <source>
        <dbReference type="ARBA" id="ARBA00008127"/>
    </source>
</evidence>
<dbReference type="ExpressionAtlas" id="B6U702">
    <property type="expression patterns" value="baseline and differential"/>
</dbReference>
<dbReference type="InterPro" id="IPR039455">
    <property type="entry name" value="EPFL"/>
</dbReference>
<comment type="subcellular location">
    <subcellularLocation>
        <location evidence="1 6">Secreted</location>
    </subcellularLocation>
</comment>
<dbReference type="PANTHER" id="PTHR33109">
    <property type="entry name" value="EPIDERMAL PATTERNING FACTOR-LIKE PROTEIN 4"/>
    <property type="match status" value="1"/>
</dbReference>
<dbReference type="AlphaFoldDB" id="B6U702"/>
<evidence type="ECO:0000256" key="3">
    <source>
        <dbReference type="ARBA" id="ARBA00022525"/>
    </source>
</evidence>
<dbReference type="PANTHER" id="PTHR33109:SF4">
    <property type="entry name" value="EPIDERMAL PATTERNING FACTOR-LIKE PROTEIN 6"/>
    <property type="match status" value="1"/>
</dbReference>
<keyword evidence="7" id="KW-1133">Transmembrane helix</keyword>
<keyword evidence="7" id="KW-0472">Membrane</keyword>
<protein>
    <recommendedName>
        <fullName evidence="6">Epidermal patterning factor-like protein</fullName>
    </recommendedName>
</protein>
<reference evidence="8" key="1">
    <citation type="journal article" date="2009" name="Plant Mol. Biol.">
        <title>Insights into corn genes derived from large-scale cDNA sequencing.</title>
        <authorList>
            <person name="Alexandrov N.N."/>
            <person name="Brover V.V."/>
            <person name="Freidin S."/>
            <person name="Troukhan M.E."/>
            <person name="Tatarinova T.V."/>
            <person name="Zhang H."/>
            <person name="Swaller T.J."/>
            <person name="Lu Y.P."/>
            <person name="Bouck J."/>
            <person name="Flavell R.B."/>
            <person name="Feldmann K.A."/>
        </authorList>
    </citation>
    <scope>NUCLEOTIDE SEQUENCE</scope>
</reference>
<dbReference type="EMBL" id="EU973017">
    <property type="protein sequence ID" value="ACG45135.1"/>
    <property type="molecule type" value="mRNA"/>
</dbReference>
<evidence type="ECO:0000256" key="5">
    <source>
        <dbReference type="ARBA" id="ARBA00023157"/>
    </source>
</evidence>
<sequence>MPPPLPMGRQPTRWWSGGSGSARTLAVGVAVVVALVVSLCFAFIGVRRLAGTLVGGGTPASDSGGRTMAAAAAHPGGQVATTDEEMVYTGRRRLLSGGPGSHPPRCASKCGSCNPCYPVHVSVPPGVLVTTEYYPEAWRCKCRNQLYMP</sequence>
<keyword evidence="5" id="KW-1015">Disulfide bond</keyword>
<keyword evidence="3 6" id="KW-0964">Secreted</keyword>